<dbReference type="InterPro" id="IPR057112">
    <property type="entry name" value="Phage_g100"/>
</dbReference>
<dbReference type="EMBL" id="BK016086">
    <property type="protein sequence ID" value="DAF93584.1"/>
    <property type="molecule type" value="Genomic_DNA"/>
</dbReference>
<accession>A0A8S5UGI1</accession>
<sequence length="138" mass="16014">MINVVGFNRRPSEMEGPRASFADVVPGARLFIVGASFNDTKTRISEVEIRGVPRDNHTGIWFVAHVGVRPDGKCGKIETQMSLRDAGIIPNKYNMCRTFTKREDAEIYRTRIDNHELTHFEQRRYEQIMRKRIKQFGM</sequence>
<evidence type="ECO:0000313" key="1">
    <source>
        <dbReference type="EMBL" id="DAF93584.1"/>
    </source>
</evidence>
<organism evidence="1">
    <name type="scientific">Myoviridae sp. ctshb19</name>
    <dbReference type="NCBI Taxonomy" id="2825194"/>
    <lineage>
        <taxon>Viruses</taxon>
        <taxon>Duplodnaviria</taxon>
        <taxon>Heunggongvirae</taxon>
        <taxon>Uroviricota</taxon>
        <taxon>Caudoviricetes</taxon>
    </lineage>
</organism>
<proteinExistence type="predicted"/>
<reference evidence="1" key="1">
    <citation type="journal article" date="2021" name="Proc. Natl. Acad. Sci. U.S.A.">
        <title>A Catalog of Tens of Thousands of Viruses from Human Metagenomes Reveals Hidden Associations with Chronic Diseases.</title>
        <authorList>
            <person name="Tisza M.J."/>
            <person name="Buck C.B."/>
        </authorList>
    </citation>
    <scope>NUCLEOTIDE SEQUENCE</scope>
    <source>
        <strain evidence="1">Ctshb19</strain>
    </source>
</reference>
<name>A0A8S5UGI1_9CAUD</name>
<dbReference type="Pfam" id="PF23772">
    <property type="entry name" value="Phage_g100"/>
    <property type="match status" value="1"/>
</dbReference>
<protein>
    <submittedName>
        <fullName evidence="1">Uncharacterized protein</fullName>
    </submittedName>
</protein>